<protein>
    <submittedName>
        <fullName evidence="2">Uncharacterized protein</fullName>
    </submittedName>
</protein>
<sequence length="41" mass="4785">MFKLVKWICHFKVNVLEILRSNVNLVFAVSLLTSKLLAWLP</sequence>
<reference evidence="2" key="1">
    <citation type="submission" date="2018-02" db="EMBL/GenBank/DDBJ databases">
        <title>Rhizophora mucronata_Transcriptome.</title>
        <authorList>
            <person name="Meera S.P."/>
            <person name="Sreeshan A."/>
            <person name="Augustine A."/>
        </authorList>
    </citation>
    <scope>NUCLEOTIDE SEQUENCE</scope>
    <source>
        <tissue evidence="2">Leaf</tissue>
    </source>
</reference>
<proteinExistence type="predicted"/>
<dbReference type="EMBL" id="GGEC01083455">
    <property type="protein sequence ID" value="MBX63939.1"/>
    <property type="molecule type" value="Transcribed_RNA"/>
</dbReference>
<dbReference type="AlphaFoldDB" id="A0A2P2QAL8"/>
<organism evidence="2">
    <name type="scientific">Rhizophora mucronata</name>
    <name type="common">Asiatic mangrove</name>
    <dbReference type="NCBI Taxonomy" id="61149"/>
    <lineage>
        <taxon>Eukaryota</taxon>
        <taxon>Viridiplantae</taxon>
        <taxon>Streptophyta</taxon>
        <taxon>Embryophyta</taxon>
        <taxon>Tracheophyta</taxon>
        <taxon>Spermatophyta</taxon>
        <taxon>Magnoliopsida</taxon>
        <taxon>eudicotyledons</taxon>
        <taxon>Gunneridae</taxon>
        <taxon>Pentapetalae</taxon>
        <taxon>rosids</taxon>
        <taxon>fabids</taxon>
        <taxon>Malpighiales</taxon>
        <taxon>Rhizophoraceae</taxon>
        <taxon>Rhizophora</taxon>
    </lineage>
</organism>
<feature type="transmembrane region" description="Helical" evidence="1">
    <location>
        <begin position="21"/>
        <end position="40"/>
    </location>
</feature>
<evidence type="ECO:0000313" key="2">
    <source>
        <dbReference type="EMBL" id="MBX63939.1"/>
    </source>
</evidence>
<keyword evidence="1" id="KW-0472">Membrane</keyword>
<accession>A0A2P2QAL8</accession>
<evidence type="ECO:0000256" key="1">
    <source>
        <dbReference type="SAM" id="Phobius"/>
    </source>
</evidence>
<keyword evidence="1" id="KW-1133">Transmembrane helix</keyword>
<keyword evidence="1" id="KW-0812">Transmembrane</keyword>
<name>A0A2P2QAL8_RHIMU</name>